<dbReference type="SUPFAM" id="SSF48264">
    <property type="entry name" value="Cytochrome P450"/>
    <property type="match status" value="1"/>
</dbReference>
<name>A0A9N9LK01_9HELO</name>
<comment type="caution">
    <text evidence="8">The sequence shown here is derived from an EMBL/GenBank/DDBJ whole genome shotgun (WGS) entry which is preliminary data.</text>
</comment>
<dbReference type="AlphaFoldDB" id="A0A9N9LK01"/>
<comment type="similarity">
    <text evidence="2">Belongs to the cytochrome P450 family.</text>
</comment>
<evidence type="ECO:0008006" key="10">
    <source>
        <dbReference type="Google" id="ProtNLM"/>
    </source>
</evidence>
<evidence type="ECO:0000313" key="8">
    <source>
        <dbReference type="EMBL" id="CAG8974307.1"/>
    </source>
</evidence>
<evidence type="ECO:0000256" key="1">
    <source>
        <dbReference type="ARBA" id="ARBA00001971"/>
    </source>
</evidence>
<dbReference type="GO" id="GO:0005506">
    <property type="term" value="F:iron ion binding"/>
    <property type="evidence" value="ECO:0007669"/>
    <property type="project" value="InterPro"/>
</dbReference>
<evidence type="ECO:0000256" key="3">
    <source>
        <dbReference type="ARBA" id="ARBA00022723"/>
    </source>
</evidence>
<evidence type="ECO:0000256" key="5">
    <source>
        <dbReference type="ARBA" id="ARBA00023004"/>
    </source>
</evidence>
<comment type="cofactor">
    <cofactor evidence="1">
        <name>heme</name>
        <dbReference type="ChEBI" id="CHEBI:30413"/>
    </cofactor>
</comment>
<sequence length="176" mass="20000">MIDQVSSGILVCIGLIISGLCGISTVAYHFFFRPLAAFPGPKLAIATFAYEWYYDLVLGGQYTFKLKELHKQYGKSIYGPVSRLNPDELHFDDPDYFDEIFNVTNGKADKLYRVANAFGPYPATIGTQDHDLHRLRRSAVNVFFSKRSVLDLVPHIQRIIVNFVVALKMHVQQENQ</sequence>
<dbReference type="Proteomes" id="UP000701801">
    <property type="component" value="Unassembled WGS sequence"/>
</dbReference>
<keyword evidence="6" id="KW-0503">Monooxygenase</keyword>
<organism evidence="8 9">
    <name type="scientific">Hymenoscyphus albidus</name>
    <dbReference type="NCBI Taxonomy" id="595503"/>
    <lineage>
        <taxon>Eukaryota</taxon>
        <taxon>Fungi</taxon>
        <taxon>Dikarya</taxon>
        <taxon>Ascomycota</taxon>
        <taxon>Pezizomycotina</taxon>
        <taxon>Leotiomycetes</taxon>
        <taxon>Helotiales</taxon>
        <taxon>Helotiaceae</taxon>
        <taxon>Hymenoscyphus</taxon>
    </lineage>
</organism>
<dbReference type="OrthoDB" id="3945418at2759"/>
<dbReference type="GO" id="GO:0020037">
    <property type="term" value="F:heme binding"/>
    <property type="evidence" value="ECO:0007669"/>
    <property type="project" value="InterPro"/>
</dbReference>
<evidence type="ECO:0000256" key="4">
    <source>
        <dbReference type="ARBA" id="ARBA00023002"/>
    </source>
</evidence>
<reference evidence="8" key="1">
    <citation type="submission" date="2021-07" db="EMBL/GenBank/DDBJ databases">
        <authorList>
            <person name="Durling M."/>
        </authorList>
    </citation>
    <scope>NUCLEOTIDE SEQUENCE</scope>
</reference>
<evidence type="ECO:0000256" key="7">
    <source>
        <dbReference type="SAM" id="Phobius"/>
    </source>
</evidence>
<keyword evidence="3" id="KW-0479">Metal-binding</keyword>
<feature type="transmembrane region" description="Helical" evidence="7">
    <location>
        <begin position="6"/>
        <end position="32"/>
    </location>
</feature>
<gene>
    <name evidence="8" type="ORF">HYALB_00011977</name>
</gene>
<evidence type="ECO:0000256" key="6">
    <source>
        <dbReference type="ARBA" id="ARBA00023033"/>
    </source>
</evidence>
<dbReference type="EMBL" id="CAJVRM010000099">
    <property type="protein sequence ID" value="CAG8974307.1"/>
    <property type="molecule type" value="Genomic_DNA"/>
</dbReference>
<evidence type="ECO:0000313" key="9">
    <source>
        <dbReference type="Proteomes" id="UP000701801"/>
    </source>
</evidence>
<dbReference type="PANTHER" id="PTHR24305">
    <property type="entry name" value="CYTOCHROME P450"/>
    <property type="match status" value="1"/>
</dbReference>
<dbReference type="InterPro" id="IPR050121">
    <property type="entry name" value="Cytochrome_P450_monoxygenase"/>
</dbReference>
<keyword evidence="7" id="KW-1133">Transmembrane helix</keyword>
<keyword evidence="9" id="KW-1185">Reference proteome</keyword>
<dbReference type="InterPro" id="IPR036396">
    <property type="entry name" value="Cyt_P450_sf"/>
</dbReference>
<keyword evidence="7" id="KW-0812">Transmembrane</keyword>
<keyword evidence="4" id="KW-0560">Oxidoreductase</keyword>
<dbReference type="GO" id="GO:0004497">
    <property type="term" value="F:monooxygenase activity"/>
    <property type="evidence" value="ECO:0007669"/>
    <property type="project" value="UniProtKB-KW"/>
</dbReference>
<dbReference type="GO" id="GO:0016705">
    <property type="term" value="F:oxidoreductase activity, acting on paired donors, with incorporation or reduction of molecular oxygen"/>
    <property type="evidence" value="ECO:0007669"/>
    <property type="project" value="InterPro"/>
</dbReference>
<keyword evidence="5" id="KW-0408">Iron</keyword>
<evidence type="ECO:0000256" key="2">
    <source>
        <dbReference type="ARBA" id="ARBA00010617"/>
    </source>
</evidence>
<protein>
    <recommendedName>
        <fullName evidence="10">Cytochrome P450</fullName>
    </recommendedName>
</protein>
<keyword evidence="7" id="KW-0472">Membrane</keyword>
<proteinExistence type="inferred from homology"/>
<dbReference type="Gene3D" id="1.10.630.10">
    <property type="entry name" value="Cytochrome P450"/>
    <property type="match status" value="1"/>
</dbReference>
<accession>A0A9N9LK01</accession>
<dbReference type="PANTHER" id="PTHR24305:SF157">
    <property type="entry name" value="N-ACETYLTRYPTOPHAN 6-HYDROXYLASE IVOC-RELATED"/>
    <property type="match status" value="1"/>
</dbReference>